<dbReference type="InterPro" id="IPR027417">
    <property type="entry name" value="P-loop_NTPase"/>
</dbReference>
<keyword evidence="4 6" id="KW-0067">ATP-binding</keyword>
<dbReference type="InterPro" id="IPR003593">
    <property type="entry name" value="AAA+_ATPase"/>
</dbReference>
<comment type="caution">
    <text evidence="6">The sequence shown here is derived from an EMBL/GenBank/DDBJ whole genome shotgun (WGS) entry which is preliminary data.</text>
</comment>
<evidence type="ECO:0000256" key="2">
    <source>
        <dbReference type="ARBA" id="ARBA00022448"/>
    </source>
</evidence>
<dbReference type="InterPro" id="IPR050319">
    <property type="entry name" value="ABC_transp_ATP-bind"/>
</dbReference>
<dbReference type="PROSITE" id="PS50893">
    <property type="entry name" value="ABC_TRANSPORTER_2"/>
    <property type="match status" value="1"/>
</dbReference>
<name>A0ABW4IYQ0_9ACTN</name>
<dbReference type="InterPro" id="IPR013563">
    <property type="entry name" value="Oligopep_ABC_C"/>
</dbReference>
<proteinExistence type="inferred from homology"/>
<dbReference type="InterPro" id="IPR003439">
    <property type="entry name" value="ABC_transporter-like_ATP-bd"/>
</dbReference>
<dbReference type="SUPFAM" id="SSF52540">
    <property type="entry name" value="P-loop containing nucleoside triphosphate hydrolases"/>
    <property type="match status" value="1"/>
</dbReference>
<accession>A0ABW4IYQ0</accession>
<reference evidence="7" key="1">
    <citation type="journal article" date="2019" name="Int. J. Syst. Evol. Microbiol.">
        <title>The Global Catalogue of Microorganisms (GCM) 10K type strain sequencing project: providing services to taxonomists for standard genome sequencing and annotation.</title>
        <authorList>
            <consortium name="The Broad Institute Genomics Platform"/>
            <consortium name="The Broad Institute Genome Sequencing Center for Infectious Disease"/>
            <person name="Wu L."/>
            <person name="Ma J."/>
        </authorList>
    </citation>
    <scope>NUCLEOTIDE SEQUENCE [LARGE SCALE GENOMIC DNA]</scope>
    <source>
        <strain evidence="7">CGMCC 1.12470</strain>
    </source>
</reference>
<gene>
    <name evidence="6" type="ORF">ACFSL4_27460</name>
</gene>
<keyword evidence="2" id="KW-0813">Transport</keyword>
<evidence type="ECO:0000313" key="7">
    <source>
        <dbReference type="Proteomes" id="UP001597261"/>
    </source>
</evidence>
<evidence type="ECO:0000259" key="5">
    <source>
        <dbReference type="PROSITE" id="PS50893"/>
    </source>
</evidence>
<protein>
    <submittedName>
        <fullName evidence="6">ABC transporter ATP-binding protein</fullName>
    </submittedName>
</protein>
<dbReference type="InterPro" id="IPR017871">
    <property type="entry name" value="ABC_transporter-like_CS"/>
</dbReference>
<keyword evidence="3" id="KW-0547">Nucleotide-binding</keyword>
<evidence type="ECO:0000256" key="1">
    <source>
        <dbReference type="ARBA" id="ARBA00005417"/>
    </source>
</evidence>
<dbReference type="PANTHER" id="PTHR43776:SF7">
    <property type="entry name" value="D,D-DIPEPTIDE TRANSPORT ATP-BINDING PROTEIN DDPF-RELATED"/>
    <property type="match status" value="1"/>
</dbReference>
<evidence type="ECO:0000256" key="4">
    <source>
        <dbReference type="ARBA" id="ARBA00022840"/>
    </source>
</evidence>
<dbReference type="EMBL" id="JBHUDX010000083">
    <property type="protein sequence ID" value="MFD1661827.1"/>
    <property type="molecule type" value="Genomic_DNA"/>
</dbReference>
<organism evidence="6 7">
    <name type="scientific">Streptomyces caeni</name>
    <dbReference type="NCBI Taxonomy" id="2307231"/>
    <lineage>
        <taxon>Bacteria</taxon>
        <taxon>Bacillati</taxon>
        <taxon>Actinomycetota</taxon>
        <taxon>Actinomycetes</taxon>
        <taxon>Kitasatosporales</taxon>
        <taxon>Streptomycetaceae</taxon>
        <taxon>Streptomyces</taxon>
    </lineage>
</organism>
<dbReference type="SMART" id="SM00382">
    <property type="entry name" value="AAA"/>
    <property type="match status" value="1"/>
</dbReference>
<keyword evidence="7" id="KW-1185">Reference proteome</keyword>
<dbReference type="Gene3D" id="3.40.50.300">
    <property type="entry name" value="P-loop containing nucleotide triphosphate hydrolases"/>
    <property type="match status" value="1"/>
</dbReference>
<dbReference type="NCBIfam" id="TIGR01727">
    <property type="entry name" value="oligo_HPY"/>
    <property type="match status" value="1"/>
</dbReference>
<evidence type="ECO:0000313" key="6">
    <source>
        <dbReference type="EMBL" id="MFD1661827.1"/>
    </source>
</evidence>
<dbReference type="RefSeq" id="WP_381088342.1">
    <property type="nucleotide sequence ID" value="NZ_JBHUDX010000083.1"/>
</dbReference>
<dbReference type="Pfam" id="PF00005">
    <property type="entry name" value="ABC_tran"/>
    <property type="match status" value="1"/>
</dbReference>
<dbReference type="PANTHER" id="PTHR43776">
    <property type="entry name" value="TRANSPORT ATP-BINDING PROTEIN"/>
    <property type="match status" value="1"/>
</dbReference>
<dbReference type="GO" id="GO:0005524">
    <property type="term" value="F:ATP binding"/>
    <property type="evidence" value="ECO:0007669"/>
    <property type="project" value="UniProtKB-KW"/>
</dbReference>
<dbReference type="Pfam" id="PF08352">
    <property type="entry name" value="oligo_HPY"/>
    <property type="match status" value="1"/>
</dbReference>
<dbReference type="CDD" id="cd03257">
    <property type="entry name" value="ABC_NikE_OppD_transporters"/>
    <property type="match status" value="1"/>
</dbReference>
<dbReference type="PROSITE" id="PS00211">
    <property type="entry name" value="ABC_TRANSPORTER_1"/>
    <property type="match status" value="1"/>
</dbReference>
<sequence>MTDNSALTAPASSAPAVPAAALAADGLHVRYGTARAVDGVDLAVGAGQIVALVGESGCGKTTLARALLGLVRPSKGRVTVSGRTLSYTRRALRAFRRSVQLVLQDPSGSLNPRHTVYDAVVEGLRIHHIGGDERAQVAEALSRAGLRPPERFFLRYPHELSGGQRQRVVIAGALVLKPSVLVADEPVSSLDASVRGEILALLLRLRRELGLSVLVVTHDLGLAWNIADRVAVMYLGRIVESGPAAEVLQRPRHPYTRALLSVVPEVSGTEPVVLTGEPPDPSRVPAGCRFRPRCPAYLSGEAKRAGIAEQCERGELPVLPADDGHHTACFLPAADETADETEETP</sequence>
<feature type="domain" description="ABC transporter" evidence="5">
    <location>
        <begin position="22"/>
        <end position="260"/>
    </location>
</feature>
<dbReference type="Proteomes" id="UP001597261">
    <property type="component" value="Unassembled WGS sequence"/>
</dbReference>
<evidence type="ECO:0000256" key="3">
    <source>
        <dbReference type="ARBA" id="ARBA00022741"/>
    </source>
</evidence>
<comment type="similarity">
    <text evidence="1">Belongs to the ABC transporter superfamily.</text>
</comment>